<evidence type="ECO:0000313" key="1">
    <source>
        <dbReference type="Proteomes" id="UP000050795"/>
    </source>
</evidence>
<sequence length="69" mass="7810">MLGNQKSVTVHVRLTFNVVHVDLNDLSAIICLSICRSQSLLWRVFIRGPQCNDYTQLLSNLVDIGSHWA</sequence>
<organism evidence="1 2">
    <name type="scientific">Trichobilharzia regenti</name>
    <name type="common">Nasal bird schistosome</name>
    <dbReference type="NCBI Taxonomy" id="157069"/>
    <lineage>
        <taxon>Eukaryota</taxon>
        <taxon>Metazoa</taxon>
        <taxon>Spiralia</taxon>
        <taxon>Lophotrochozoa</taxon>
        <taxon>Platyhelminthes</taxon>
        <taxon>Trematoda</taxon>
        <taxon>Digenea</taxon>
        <taxon>Strigeidida</taxon>
        <taxon>Schistosomatoidea</taxon>
        <taxon>Schistosomatidae</taxon>
        <taxon>Trichobilharzia</taxon>
    </lineage>
</organism>
<dbReference type="Proteomes" id="UP000050795">
    <property type="component" value="Unassembled WGS sequence"/>
</dbReference>
<dbReference type="AlphaFoldDB" id="A0AA85KGN7"/>
<name>A0AA85KGN7_TRIRE</name>
<reference evidence="2" key="2">
    <citation type="submission" date="2023-11" db="UniProtKB">
        <authorList>
            <consortium name="WormBaseParasite"/>
        </authorList>
    </citation>
    <scope>IDENTIFICATION</scope>
</reference>
<protein>
    <submittedName>
        <fullName evidence="2">Uncharacterized protein</fullName>
    </submittedName>
</protein>
<evidence type="ECO:0000313" key="2">
    <source>
        <dbReference type="WBParaSite" id="TREG1_96150.1"/>
    </source>
</evidence>
<dbReference type="WBParaSite" id="TREG1_96150.1">
    <property type="protein sequence ID" value="TREG1_96150.1"/>
    <property type="gene ID" value="TREG1_96150"/>
</dbReference>
<proteinExistence type="predicted"/>
<accession>A0AA85KGN7</accession>
<reference evidence="1" key="1">
    <citation type="submission" date="2022-06" db="EMBL/GenBank/DDBJ databases">
        <authorList>
            <person name="Berger JAMES D."/>
            <person name="Berger JAMES D."/>
        </authorList>
    </citation>
    <scope>NUCLEOTIDE SEQUENCE [LARGE SCALE GENOMIC DNA]</scope>
</reference>
<keyword evidence="1" id="KW-1185">Reference proteome</keyword>